<dbReference type="GO" id="GO:0016616">
    <property type="term" value="F:oxidoreductase activity, acting on the CH-OH group of donors, NAD or NADP as acceptor"/>
    <property type="evidence" value="ECO:0007669"/>
    <property type="project" value="TreeGrafter"/>
</dbReference>
<dbReference type="Proteomes" id="UP001152300">
    <property type="component" value="Unassembled WGS sequence"/>
</dbReference>
<dbReference type="SUPFAM" id="SSF51735">
    <property type="entry name" value="NAD(P)-binding Rossmann-fold domains"/>
    <property type="match status" value="1"/>
</dbReference>
<dbReference type="PANTHER" id="PTHR10366:SF564">
    <property type="entry name" value="STEROL-4-ALPHA-CARBOXYLATE 3-DEHYDROGENASE, DECARBOXYLATING"/>
    <property type="match status" value="1"/>
</dbReference>
<dbReference type="InterPro" id="IPR001509">
    <property type="entry name" value="Epimerase_deHydtase"/>
</dbReference>
<sequence>MSTNNWYNPTSGMDKTILVTGGNGFVAAQILDAFLSRGYNVRTTVRSPDKGEALEKIFSKYANQLSYEVVKDIVEEGAFYQVVKGVDGVVHSASPFVFDVKDYEHDLLIPAIKGTTNILKAVQKNAPQVECIIITSSFAAIIDMDKGIRPGYTYREKDWNPITYDVAANPKTSVEVSYCASKAFAEKAAWDFVKENKPNFNLSIICPPMVYGPNAQNVTSLDHLNTSSVDIYRLINGSEKTVPSTNFFGFVDVRDVGEIHARAYESAEAAGQRFLTAGGTYTYAQVCEVIRKHFPQLKDKTPDPSTAQIENAYKVSNEKATKELGMILETWKRRFTTKLWNF</sequence>
<evidence type="ECO:0000256" key="2">
    <source>
        <dbReference type="ARBA" id="ARBA00023445"/>
    </source>
</evidence>
<dbReference type="PANTHER" id="PTHR10366">
    <property type="entry name" value="NAD DEPENDENT EPIMERASE/DEHYDRATASE"/>
    <property type="match status" value="1"/>
</dbReference>
<keyword evidence="1" id="KW-0560">Oxidoreductase</keyword>
<dbReference type="EMBL" id="JAPEIS010000014">
    <property type="protein sequence ID" value="KAJ8060110.1"/>
    <property type="molecule type" value="Genomic_DNA"/>
</dbReference>
<protein>
    <recommendedName>
        <fullName evidence="3">NAD-dependent epimerase/dehydratase domain-containing protein</fullName>
    </recommendedName>
</protein>
<evidence type="ECO:0000313" key="4">
    <source>
        <dbReference type="EMBL" id="KAJ8060110.1"/>
    </source>
</evidence>
<dbReference type="AlphaFoldDB" id="A0A9X0AC44"/>
<organism evidence="4 5">
    <name type="scientific">Sclerotinia nivalis</name>
    <dbReference type="NCBI Taxonomy" id="352851"/>
    <lineage>
        <taxon>Eukaryota</taxon>
        <taxon>Fungi</taxon>
        <taxon>Dikarya</taxon>
        <taxon>Ascomycota</taxon>
        <taxon>Pezizomycotina</taxon>
        <taxon>Leotiomycetes</taxon>
        <taxon>Helotiales</taxon>
        <taxon>Sclerotiniaceae</taxon>
        <taxon>Sclerotinia</taxon>
    </lineage>
</organism>
<evidence type="ECO:0000256" key="1">
    <source>
        <dbReference type="ARBA" id="ARBA00023002"/>
    </source>
</evidence>
<accession>A0A9X0AC44</accession>
<dbReference type="FunFam" id="3.40.50.720:FF:000191">
    <property type="entry name" value="Methylglyoxal reductase (NADPH-dependent)"/>
    <property type="match status" value="1"/>
</dbReference>
<gene>
    <name evidence="4" type="ORF">OCU04_011720</name>
</gene>
<dbReference type="CDD" id="cd05227">
    <property type="entry name" value="AR_SDR_e"/>
    <property type="match status" value="1"/>
</dbReference>
<name>A0A9X0AC44_9HELO</name>
<reference evidence="4" key="1">
    <citation type="submission" date="2022-11" db="EMBL/GenBank/DDBJ databases">
        <title>Genome Resource of Sclerotinia nivalis Strain SnTB1, a Plant Pathogen Isolated from American Ginseng.</title>
        <authorList>
            <person name="Fan S."/>
        </authorList>
    </citation>
    <scope>NUCLEOTIDE SEQUENCE</scope>
    <source>
        <strain evidence="4">SnTB1</strain>
    </source>
</reference>
<dbReference type="Gene3D" id="3.40.50.720">
    <property type="entry name" value="NAD(P)-binding Rossmann-like Domain"/>
    <property type="match status" value="1"/>
</dbReference>
<dbReference type="InterPro" id="IPR050425">
    <property type="entry name" value="NAD(P)_dehydrat-like"/>
</dbReference>
<proteinExistence type="inferred from homology"/>
<feature type="domain" description="NAD-dependent epimerase/dehydratase" evidence="3">
    <location>
        <begin position="17"/>
        <end position="270"/>
    </location>
</feature>
<dbReference type="OrthoDB" id="2735536at2759"/>
<keyword evidence="5" id="KW-1185">Reference proteome</keyword>
<comment type="caution">
    <text evidence="4">The sequence shown here is derived from an EMBL/GenBank/DDBJ whole genome shotgun (WGS) entry which is preliminary data.</text>
</comment>
<evidence type="ECO:0000313" key="5">
    <source>
        <dbReference type="Proteomes" id="UP001152300"/>
    </source>
</evidence>
<dbReference type="Pfam" id="PF01370">
    <property type="entry name" value="Epimerase"/>
    <property type="match status" value="1"/>
</dbReference>
<comment type="similarity">
    <text evidence="2">Belongs to the NAD(P)-dependent epimerase/dehydratase family. Dihydroflavonol-4-reductase subfamily.</text>
</comment>
<evidence type="ECO:0000259" key="3">
    <source>
        <dbReference type="Pfam" id="PF01370"/>
    </source>
</evidence>
<dbReference type="InterPro" id="IPR036291">
    <property type="entry name" value="NAD(P)-bd_dom_sf"/>
</dbReference>